<evidence type="ECO:0000313" key="1">
    <source>
        <dbReference type="EMBL" id="EFX82201.1"/>
    </source>
</evidence>
<dbReference type="HOGENOM" id="CLU_2148333_0_0_1"/>
<dbReference type="AlphaFoldDB" id="E9GE36"/>
<protein>
    <submittedName>
        <fullName evidence="1">Uncharacterized protein</fullName>
    </submittedName>
</protein>
<accession>E9GE36</accession>
<dbReference type="InParanoid" id="E9GE36"/>
<gene>
    <name evidence="1" type="ORF">DAPPUDRAFT_241370</name>
</gene>
<sequence>MPSAVIKKGTDAGYHLQKDRCGILEVLLTDNQLRARSFFMESCGPGTEILVPMLTFVHDGRGTSINVLPHPFLRDACSSSFTGSKHNLLYYTGDLASFWTTSVIASVPLLHT</sequence>
<evidence type="ECO:0000313" key="2">
    <source>
        <dbReference type="Proteomes" id="UP000000305"/>
    </source>
</evidence>
<keyword evidence="2" id="KW-1185">Reference proteome</keyword>
<reference evidence="1 2" key="1">
    <citation type="journal article" date="2011" name="Science">
        <title>The ecoresponsive genome of Daphnia pulex.</title>
        <authorList>
            <person name="Colbourne J.K."/>
            <person name="Pfrender M.E."/>
            <person name="Gilbert D."/>
            <person name="Thomas W.K."/>
            <person name="Tucker A."/>
            <person name="Oakley T.H."/>
            <person name="Tokishita S."/>
            <person name="Aerts A."/>
            <person name="Arnold G.J."/>
            <person name="Basu M.K."/>
            <person name="Bauer D.J."/>
            <person name="Caceres C.E."/>
            <person name="Carmel L."/>
            <person name="Casola C."/>
            <person name="Choi J.H."/>
            <person name="Detter J.C."/>
            <person name="Dong Q."/>
            <person name="Dusheyko S."/>
            <person name="Eads B.D."/>
            <person name="Frohlich T."/>
            <person name="Geiler-Samerotte K.A."/>
            <person name="Gerlach D."/>
            <person name="Hatcher P."/>
            <person name="Jogdeo S."/>
            <person name="Krijgsveld J."/>
            <person name="Kriventseva E.V."/>
            <person name="Kultz D."/>
            <person name="Laforsch C."/>
            <person name="Lindquist E."/>
            <person name="Lopez J."/>
            <person name="Manak J.R."/>
            <person name="Muller J."/>
            <person name="Pangilinan J."/>
            <person name="Patwardhan R.P."/>
            <person name="Pitluck S."/>
            <person name="Pritham E.J."/>
            <person name="Rechtsteiner A."/>
            <person name="Rho M."/>
            <person name="Rogozin I.B."/>
            <person name="Sakarya O."/>
            <person name="Salamov A."/>
            <person name="Schaack S."/>
            <person name="Shapiro H."/>
            <person name="Shiga Y."/>
            <person name="Skalitzky C."/>
            <person name="Smith Z."/>
            <person name="Souvorov A."/>
            <person name="Sung W."/>
            <person name="Tang Z."/>
            <person name="Tsuchiya D."/>
            <person name="Tu H."/>
            <person name="Vos H."/>
            <person name="Wang M."/>
            <person name="Wolf Y.I."/>
            <person name="Yamagata H."/>
            <person name="Yamada T."/>
            <person name="Ye Y."/>
            <person name="Shaw J.R."/>
            <person name="Andrews J."/>
            <person name="Crease T.J."/>
            <person name="Tang H."/>
            <person name="Lucas S.M."/>
            <person name="Robertson H.M."/>
            <person name="Bork P."/>
            <person name="Koonin E.V."/>
            <person name="Zdobnov E.M."/>
            <person name="Grigoriev I.V."/>
            <person name="Lynch M."/>
            <person name="Boore J.L."/>
        </authorList>
    </citation>
    <scope>NUCLEOTIDE SEQUENCE [LARGE SCALE GENOMIC DNA]</scope>
</reference>
<proteinExistence type="predicted"/>
<dbReference type="KEGG" id="dpx:DAPPUDRAFT_241370"/>
<dbReference type="OrthoDB" id="10455513at2759"/>
<dbReference type="PhylomeDB" id="E9GE36"/>
<dbReference type="EMBL" id="GL732540">
    <property type="protein sequence ID" value="EFX82201.1"/>
    <property type="molecule type" value="Genomic_DNA"/>
</dbReference>
<dbReference type="Proteomes" id="UP000000305">
    <property type="component" value="Unassembled WGS sequence"/>
</dbReference>
<organism evidence="1 2">
    <name type="scientific">Daphnia pulex</name>
    <name type="common">Water flea</name>
    <dbReference type="NCBI Taxonomy" id="6669"/>
    <lineage>
        <taxon>Eukaryota</taxon>
        <taxon>Metazoa</taxon>
        <taxon>Ecdysozoa</taxon>
        <taxon>Arthropoda</taxon>
        <taxon>Crustacea</taxon>
        <taxon>Branchiopoda</taxon>
        <taxon>Diplostraca</taxon>
        <taxon>Cladocera</taxon>
        <taxon>Anomopoda</taxon>
        <taxon>Daphniidae</taxon>
        <taxon>Daphnia</taxon>
    </lineage>
</organism>
<name>E9GE36_DAPPU</name>